<proteinExistence type="predicted"/>
<name>A0A1G8BXY3_9PSED</name>
<organism evidence="2 3">
    <name type="scientific">Pseudomonas panipatensis</name>
    <dbReference type="NCBI Taxonomy" id="428992"/>
    <lineage>
        <taxon>Bacteria</taxon>
        <taxon>Pseudomonadati</taxon>
        <taxon>Pseudomonadota</taxon>
        <taxon>Gammaproteobacteria</taxon>
        <taxon>Pseudomonadales</taxon>
        <taxon>Pseudomonadaceae</taxon>
        <taxon>Pseudomonas</taxon>
    </lineage>
</organism>
<gene>
    <name evidence="2" type="ORF">SAMN05216272_101285</name>
</gene>
<dbReference type="Pfam" id="PF16074">
    <property type="entry name" value="PilW"/>
    <property type="match status" value="1"/>
</dbReference>
<evidence type="ECO:0000256" key="1">
    <source>
        <dbReference type="SAM" id="Phobius"/>
    </source>
</evidence>
<dbReference type="AlphaFoldDB" id="A0A1G8BXY3"/>
<dbReference type="Proteomes" id="UP000199636">
    <property type="component" value="Unassembled WGS sequence"/>
</dbReference>
<dbReference type="InterPro" id="IPR045584">
    <property type="entry name" value="Pilin-like"/>
</dbReference>
<dbReference type="InterPro" id="IPR012902">
    <property type="entry name" value="N_methyl_site"/>
</dbReference>
<keyword evidence="3" id="KW-1185">Reference proteome</keyword>
<keyword evidence="1" id="KW-0812">Transmembrane</keyword>
<dbReference type="Pfam" id="PF07963">
    <property type="entry name" value="N_methyl"/>
    <property type="match status" value="1"/>
</dbReference>
<protein>
    <submittedName>
        <fullName evidence="2">Type IV pilus assembly protein PilW</fullName>
    </submittedName>
</protein>
<accession>A0A1G8BXY3</accession>
<dbReference type="NCBIfam" id="TIGR02532">
    <property type="entry name" value="IV_pilin_GFxxxE"/>
    <property type="match status" value="1"/>
</dbReference>
<reference evidence="3" key="1">
    <citation type="submission" date="2016-10" db="EMBL/GenBank/DDBJ databases">
        <authorList>
            <person name="Varghese N."/>
            <person name="Submissions S."/>
        </authorList>
    </citation>
    <scope>NUCLEOTIDE SEQUENCE [LARGE SCALE GENOMIC DNA]</scope>
    <source>
        <strain evidence="3">CCM 7469</strain>
    </source>
</reference>
<dbReference type="PROSITE" id="PS00409">
    <property type="entry name" value="PROKAR_NTER_METHYL"/>
    <property type="match status" value="1"/>
</dbReference>
<dbReference type="SUPFAM" id="SSF54523">
    <property type="entry name" value="Pili subunits"/>
    <property type="match status" value="1"/>
</dbReference>
<keyword evidence="1" id="KW-0472">Membrane</keyword>
<dbReference type="EMBL" id="FNDS01000001">
    <property type="protein sequence ID" value="SDH37995.1"/>
    <property type="molecule type" value="Genomic_DNA"/>
</dbReference>
<dbReference type="OrthoDB" id="5296662at2"/>
<feature type="transmembrane region" description="Helical" evidence="1">
    <location>
        <begin position="21"/>
        <end position="42"/>
    </location>
</feature>
<sequence>MHCSAAPAGKERQRGFTLIEMMIAVTISLLIMTAVLTLYLNLSRSNDEMAKTNSLIENGRFAIQVFQEDLAHAGFWNGFIPQFDDLTLNTVPADVPTAMPPVCTAFSAWTAQDKINAIGVPVQAYDAVPSGCSAIVTNKVANSDVLLVRHADTCSPGVGNCDALSAGKVYFQPSFCSTETTTPYVLDSTGFVLHQRNCSTLADRRKYVSNLYYLRNYAVTAGDGIPTLMRSQFDTTGGASPDNVQQAAVPLIEGIEAFRIEFGIDNRSKTGATVDYTSAVSWADPSTKATPTNRGDGASDGNFIHCSACTQDQMMNAVEAKIYVLVRSRDATPGYTSSNTYNLGSLTLGPFSDGYKRHLFTSSATLMNVSRRRQTP</sequence>
<dbReference type="InterPro" id="IPR032092">
    <property type="entry name" value="PilW"/>
</dbReference>
<evidence type="ECO:0000313" key="3">
    <source>
        <dbReference type="Proteomes" id="UP000199636"/>
    </source>
</evidence>
<keyword evidence="1" id="KW-1133">Transmembrane helix</keyword>
<dbReference type="STRING" id="428992.SAMN05216272_101285"/>
<evidence type="ECO:0000313" key="2">
    <source>
        <dbReference type="EMBL" id="SDH37995.1"/>
    </source>
</evidence>
<dbReference type="GO" id="GO:0043683">
    <property type="term" value="P:type IV pilus assembly"/>
    <property type="evidence" value="ECO:0007669"/>
    <property type="project" value="InterPro"/>
</dbReference>